<dbReference type="Pfam" id="PF05263">
    <property type="entry name" value="DUF722"/>
    <property type="match status" value="1"/>
</dbReference>
<evidence type="ECO:0000313" key="3">
    <source>
        <dbReference type="Proteomes" id="UP000192067"/>
    </source>
</evidence>
<dbReference type="Proteomes" id="UP000192067">
    <property type="component" value="Chromosome"/>
</dbReference>
<protein>
    <submittedName>
        <fullName evidence="2">DUF722 domain-containing protein</fullName>
    </submittedName>
</protein>
<sequence length="115" mass="13584">MVDPLDELMSDYITGMLEVKINYIKKTNTSIKNEHMLESNRDYQKKCVQKEVLDGMMASIENLLIKQIIIARFKYHLTWVNVGKRVCVEESTARKQYVKFKKELRKNLTTPLNEE</sequence>
<evidence type="ECO:0000313" key="1">
    <source>
        <dbReference type="EMBL" id="ARE14126.1"/>
    </source>
</evidence>
<accession>A0A1V0NPZ8</accession>
<evidence type="ECO:0000313" key="2">
    <source>
        <dbReference type="EMBL" id="ARE21538.1"/>
    </source>
</evidence>
<dbReference type="EMBL" id="CP015902">
    <property type="protein sequence ID" value="ARE21538.1"/>
    <property type="molecule type" value="Genomic_DNA"/>
</dbReference>
<gene>
    <name evidence="2" type="ORF">LLUC06_1996</name>
    <name evidence="1" type="ORF">LLUC11_1799</name>
</gene>
<dbReference type="AlphaFoldDB" id="A0A1V0NPZ8"/>
<organism evidence="2 4">
    <name type="scientific">Lactococcus lactis subsp. lactis</name>
    <name type="common">Streptococcus lactis</name>
    <dbReference type="NCBI Taxonomy" id="1360"/>
    <lineage>
        <taxon>Bacteria</taxon>
        <taxon>Bacillati</taxon>
        <taxon>Bacillota</taxon>
        <taxon>Bacilli</taxon>
        <taxon>Lactobacillales</taxon>
        <taxon>Streptococcaceae</taxon>
        <taxon>Lactococcus</taxon>
    </lineage>
</organism>
<dbReference type="RefSeq" id="WP_023189066.1">
    <property type="nucleotide sequence ID" value="NZ_BAABQR010000012.1"/>
</dbReference>
<evidence type="ECO:0000313" key="4">
    <source>
        <dbReference type="Proteomes" id="UP000192095"/>
    </source>
</evidence>
<dbReference type="EMBL" id="CP015904">
    <property type="protein sequence ID" value="ARE14126.1"/>
    <property type="molecule type" value="Genomic_DNA"/>
</dbReference>
<reference evidence="2" key="2">
    <citation type="submission" date="2023-07" db="EMBL/GenBank/DDBJ databases">
        <authorList>
            <person name="McDonnell B."/>
        </authorList>
    </citation>
    <scope>NUCLEOTIDE SEQUENCE</scope>
    <source>
        <strain evidence="2">UC06</strain>
    </source>
</reference>
<dbReference type="Proteomes" id="UP000192095">
    <property type="component" value="Chromosome"/>
</dbReference>
<reference evidence="3 4" key="1">
    <citation type="journal article" date="2017" name="BMC Genomics">
        <title>Comparative and functional genomics of the Lactococcus lactis taxon; insights into evolution and niche adaptation.</title>
        <authorList>
            <person name="Kelleher P."/>
            <person name="Bottacini F."/>
            <person name="Mahony J."/>
            <person name="Kilcawley K.N."/>
            <person name="van Sinderen D."/>
        </authorList>
    </citation>
    <scope>NUCLEOTIDE SEQUENCE [LARGE SCALE GENOMIC DNA]</scope>
    <source>
        <strain evidence="2 4">UC06</strain>
        <strain evidence="1 3">UC11</strain>
    </source>
</reference>
<proteinExistence type="predicted"/>
<name>A0A1V0NPZ8_LACLL</name>
<dbReference type="InterPro" id="IPR007927">
    <property type="entry name" value="DUF722"/>
</dbReference>